<dbReference type="AlphaFoldDB" id="A0A382EBB8"/>
<evidence type="ECO:0000259" key="6">
    <source>
        <dbReference type="Pfam" id="PF02403"/>
    </source>
</evidence>
<dbReference type="GO" id="GO:0000166">
    <property type="term" value="F:nucleotide binding"/>
    <property type="evidence" value="ECO:0007669"/>
    <property type="project" value="InterPro"/>
</dbReference>
<dbReference type="Gene3D" id="1.10.287.40">
    <property type="entry name" value="Serine-tRNA synthetase, tRNA binding domain"/>
    <property type="match status" value="1"/>
</dbReference>
<gene>
    <name evidence="7" type="ORF">METZ01_LOCUS200208</name>
</gene>
<dbReference type="GO" id="GO:0004828">
    <property type="term" value="F:serine-tRNA ligase activity"/>
    <property type="evidence" value="ECO:0007669"/>
    <property type="project" value="UniProtKB-EC"/>
</dbReference>
<organism evidence="7">
    <name type="scientific">marine metagenome</name>
    <dbReference type="NCBI Taxonomy" id="408172"/>
    <lineage>
        <taxon>unclassified sequences</taxon>
        <taxon>metagenomes</taxon>
        <taxon>ecological metagenomes</taxon>
    </lineage>
</organism>
<sequence>MLDQNLFINDYEETKRRLTRKKVPVDQIEEIRKVILDRKTFIGEVDGLRAEINEKSKQVGILFQQGKKDEAEEVKSSVPKLKEALAVKEEEFKKIDEKRMQLLLRVPNLP</sequence>
<evidence type="ECO:0000256" key="3">
    <source>
        <dbReference type="ARBA" id="ARBA00022917"/>
    </source>
</evidence>
<accession>A0A382EBB8</accession>
<dbReference type="InterPro" id="IPR010978">
    <property type="entry name" value="tRNA-bd_arm"/>
</dbReference>
<dbReference type="EMBL" id="UINC01043387">
    <property type="protein sequence ID" value="SVB47354.1"/>
    <property type="molecule type" value="Genomic_DNA"/>
</dbReference>
<keyword evidence="2" id="KW-0963">Cytoplasm</keyword>
<comment type="catalytic activity">
    <reaction evidence="5">
        <text>tRNA(Ser) + L-serine + ATP = L-seryl-tRNA(Ser) + AMP + diphosphate + H(+)</text>
        <dbReference type="Rhea" id="RHEA:12292"/>
        <dbReference type="Rhea" id="RHEA-COMP:9669"/>
        <dbReference type="Rhea" id="RHEA-COMP:9703"/>
        <dbReference type="ChEBI" id="CHEBI:15378"/>
        <dbReference type="ChEBI" id="CHEBI:30616"/>
        <dbReference type="ChEBI" id="CHEBI:33019"/>
        <dbReference type="ChEBI" id="CHEBI:33384"/>
        <dbReference type="ChEBI" id="CHEBI:78442"/>
        <dbReference type="ChEBI" id="CHEBI:78533"/>
        <dbReference type="ChEBI" id="CHEBI:456215"/>
        <dbReference type="EC" id="6.1.1.11"/>
    </reaction>
</comment>
<dbReference type="PANTHER" id="PTHR43697">
    <property type="entry name" value="SERYL-TRNA SYNTHETASE"/>
    <property type="match status" value="1"/>
</dbReference>
<feature type="non-terminal residue" evidence="7">
    <location>
        <position position="110"/>
    </location>
</feature>
<name>A0A382EBB8_9ZZZZ</name>
<proteinExistence type="inferred from homology"/>
<evidence type="ECO:0000256" key="4">
    <source>
        <dbReference type="ARBA" id="ARBA00047929"/>
    </source>
</evidence>
<comment type="similarity">
    <text evidence="1">Belongs to the class-II aminoacyl-tRNA synthetase family. Type-1 seryl-tRNA synthetase subfamily.</text>
</comment>
<dbReference type="Pfam" id="PF02403">
    <property type="entry name" value="Seryl_tRNA_N"/>
    <property type="match status" value="1"/>
</dbReference>
<reference evidence="7" key="1">
    <citation type="submission" date="2018-05" db="EMBL/GenBank/DDBJ databases">
        <authorList>
            <person name="Lanie J.A."/>
            <person name="Ng W.-L."/>
            <person name="Kazmierczak K.M."/>
            <person name="Andrzejewski T.M."/>
            <person name="Davidsen T.M."/>
            <person name="Wayne K.J."/>
            <person name="Tettelin H."/>
            <person name="Glass J.I."/>
            <person name="Rusch D."/>
            <person name="Podicherti R."/>
            <person name="Tsui H.-C.T."/>
            <person name="Winkler M.E."/>
        </authorList>
    </citation>
    <scope>NUCLEOTIDE SEQUENCE</scope>
</reference>
<evidence type="ECO:0000256" key="1">
    <source>
        <dbReference type="ARBA" id="ARBA00010728"/>
    </source>
</evidence>
<keyword evidence="3" id="KW-0648">Protein biosynthesis</keyword>
<evidence type="ECO:0000313" key="7">
    <source>
        <dbReference type="EMBL" id="SVB47354.1"/>
    </source>
</evidence>
<dbReference type="GO" id="GO:0006412">
    <property type="term" value="P:translation"/>
    <property type="evidence" value="ECO:0007669"/>
    <property type="project" value="UniProtKB-KW"/>
</dbReference>
<dbReference type="PANTHER" id="PTHR43697:SF1">
    <property type="entry name" value="SERINE--TRNA LIGASE"/>
    <property type="match status" value="1"/>
</dbReference>
<evidence type="ECO:0000256" key="5">
    <source>
        <dbReference type="ARBA" id="ARBA00048823"/>
    </source>
</evidence>
<comment type="catalytic activity">
    <reaction evidence="4">
        <text>tRNA(Sec) + L-serine + ATP = L-seryl-tRNA(Sec) + AMP + diphosphate + H(+)</text>
        <dbReference type="Rhea" id="RHEA:42580"/>
        <dbReference type="Rhea" id="RHEA-COMP:9742"/>
        <dbReference type="Rhea" id="RHEA-COMP:10128"/>
        <dbReference type="ChEBI" id="CHEBI:15378"/>
        <dbReference type="ChEBI" id="CHEBI:30616"/>
        <dbReference type="ChEBI" id="CHEBI:33019"/>
        <dbReference type="ChEBI" id="CHEBI:33384"/>
        <dbReference type="ChEBI" id="CHEBI:78442"/>
        <dbReference type="ChEBI" id="CHEBI:78533"/>
        <dbReference type="ChEBI" id="CHEBI:456215"/>
        <dbReference type="EC" id="6.1.1.11"/>
    </reaction>
</comment>
<dbReference type="InterPro" id="IPR042103">
    <property type="entry name" value="SerRS_1_N_sf"/>
</dbReference>
<protein>
    <recommendedName>
        <fullName evidence="6">Serine-tRNA synthetase type1 N-terminal domain-containing protein</fullName>
    </recommendedName>
</protein>
<feature type="domain" description="Serine-tRNA synthetase type1 N-terminal" evidence="6">
    <location>
        <begin position="1"/>
        <end position="110"/>
    </location>
</feature>
<evidence type="ECO:0000256" key="2">
    <source>
        <dbReference type="ARBA" id="ARBA00022490"/>
    </source>
</evidence>
<dbReference type="SUPFAM" id="SSF46589">
    <property type="entry name" value="tRNA-binding arm"/>
    <property type="match status" value="1"/>
</dbReference>
<dbReference type="InterPro" id="IPR015866">
    <property type="entry name" value="Ser-tRNA-synth_1_N"/>
</dbReference>